<feature type="compositionally biased region" description="Basic and acidic residues" evidence="2">
    <location>
        <begin position="110"/>
        <end position="123"/>
    </location>
</feature>
<dbReference type="Proteomes" id="UP000197619">
    <property type="component" value="Unassembled WGS sequence"/>
</dbReference>
<evidence type="ECO:0000313" key="5">
    <source>
        <dbReference type="Proteomes" id="UP000197619"/>
    </source>
</evidence>
<feature type="region of interest" description="Disordered" evidence="2">
    <location>
        <begin position="190"/>
        <end position="242"/>
    </location>
</feature>
<evidence type="ECO:0000259" key="3">
    <source>
        <dbReference type="Pfam" id="PF16043"/>
    </source>
</evidence>
<sequence length="668" mass="73309">MASASLSQLLDEAIGTPEVSVNLEALRKLLKIILGHLSLLGLQDVIPEEAAPVPGQSQPAASRPGPPQEEGGAGAGAGAGDTGEQPPEQDELQGTRSGSPVTSVAADMGQMEKTEPKESGISEEAHKEMAGIKAMQSIMGEEIQRIKEALGQTTDLCKDLRQEINEMKATQSDMGEGIRMIQEALGQGNLQDAAGHPTPAKPHTSDMDKLGQSPGTQSTTPGMQTEAPSAQSGTTGTQPCSQEGIPAMESIIRDLSELQGQMSSLQNLARDLQDEKEKIRQLQDALGNLGVAVAKCEVDGTNEIPPQLESALQEIKQEQRELREEQKITNATLKQLITADQLQERDEELLKSIQATVVRVEGDCEQLSYVTGSLRDDHRQHQKDIEALFRSLEGLEKKADKEDLLLLKVDKAALGSKVSCAHFDASMERLEDRMRELLRRVLGQEQRWQEAQQRFSDALDSKLDRLELGPFQKQLENTWARNIKDLKDELTVEIDDAAGIKQQLLVPYKCLSCDRQLNMQVPGPKLVISKFLKVQSCKGQDTSSAPLKAVLHLSKKPGVTELLGVDDHVDQGQEHRPEVAKRAQDELVDLSEQQEKINTLEDLQSSLRFAPPCLLHLPWKCTTRSDPEVLVEEEQHGEKQEAMAKTPPWECSSSSPRPPQNPPWAPVL</sequence>
<feature type="coiled-coil region" evidence="1">
    <location>
        <begin position="378"/>
        <end position="447"/>
    </location>
</feature>
<dbReference type="Pfam" id="PF16043">
    <property type="entry name" value="DUF4795"/>
    <property type="match status" value="1"/>
</dbReference>
<reference evidence="4 5" key="1">
    <citation type="submission" date="2017-05" db="EMBL/GenBank/DDBJ databases">
        <title>Genome of assembly of the Bengalese finch, Lonchura striata domestica.</title>
        <authorList>
            <person name="Colquitt B.M."/>
            <person name="Brainard M.S."/>
        </authorList>
    </citation>
    <scope>NUCLEOTIDE SEQUENCE [LARGE SCALE GENOMIC DNA]</scope>
    <source>
        <strain evidence="4">White83orange57</strain>
    </source>
</reference>
<keyword evidence="5" id="KW-1185">Reference proteome</keyword>
<dbReference type="AlphaFoldDB" id="A0A218VAY6"/>
<feature type="compositionally biased region" description="Basic and acidic residues" evidence="2">
    <location>
        <begin position="630"/>
        <end position="642"/>
    </location>
</feature>
<feature type="coiled-coil region" evidence="1">
    <location>
        <begin position="248"/>
        <end position="332"/>
    </location>
</feature>
<evidence type="ECO:0000256" key="2">
    <source>
        <dbReference type="SAM" id="MobiDB-lite"/>
    </source>
</evidence>
<dbReference type="PANTHER" id="PTHR47080:SF2">
    <property type="entry name" value="GLUTAMINE-RICH PROTEIN 2"/>
    <property type="match status" value="1"/>
</dbReference>
<feature type="coiled-coil region" evidence="1">
    <location>
        <begin position="143"/>
        <end position="170"/>
    </location>
</feature>
<feature type="domain" description="DUF4795" evidence="3">
    <location>
        <begin position="343"/>
        <end position="528"/>
    </location>
</feature>
<proteinExistence type="predicted"/>
<name>A0A218VAY6_9PASE</name>
<dbReference type="InterPro" id="IPR032013">
    <property type="entry name" value="DUF4795"/>
</dbReference>
<evidence type="ECO:0000256" key="1">
    <source>
        <dbReference type="SAM" id="Coils"/>
    </source>
</evidence>
<feature type="compositionally biased region" description="Polar residues" evidence="2">
    <location>
        <begin position="92"/>
        <end position="102"/>
    </location>
</feature>
<evidence type="ECO:0000313" key="4">
    <source>
        <dbReference type="EMBL" id="OWK62752.1"/>
    </source>
</evidence>
<feature type="region of interest" description="Disordered" evidence="2">
    <location>
        <begin position="630"/>
        <end position="668"/>
    </location>
</feature>
<dbReference type="PANTHER" id="PTHR47080">
    <property type="entry name" value="CHROMOSOME 16 OPEN READING FRAME 96"/>
    <property type="match status" value="1"/>
</dbReference>
<feature type="compositionally biased region" description="Polar residues" evidence="2">
    <location>
        <begin position="213"/>
        <end position="241"/>
    </location>
</feature>
<gene>
    <name evidence="4" type="primary">QRICH2_1</name>
    <name evidence="4" type="ORF">RLOC_00008119</name>
</gene>
<comment type="caution">
    <text evidence="4">The sequence shown here is derived from an EMBL/GenBank/DDBJ whole genome shotgun (WGS) entry which is preliminary data.</text>
</comment>
<feature type="compositionally biased region" description="Pro residues" evidence="2">
    <location>
        <begin position="656"/>
        <end position="668"/>
    </location>
</feature>
<dbReference type="EMBL" id="MUZQ01000022">
    <property type="protein sequence ID" value="OWK62752.1"/>
    <property type="molecule type" value="Genomic_DNA"/>
</dbReference>
<organism evidence="4 5">
    <name type="scientific">Lonchura striata</name>
    <name type="common">white-rumped munia</name>
    <dbReference type="NCBI Taxonomy" id="40157"/>
    <lineage>
        <taxon>Eukaryota</taxon>
        <taxon>Metazoa</taxon>
        <taxon>Chordata</taxon>
        <taxon>Craniata</taxon>
        <taxon>Vertebrata</taxon>
        <taxon>Euteleostomi</taxon>
        <taxon>Archelosauria</taxon>
        <taxon>Archosauria</taxon>
        <taxon>Dinosauria</taxon>
        <taxon>Saurischia</taxon>
        <taxon>Theropoda</taxon>
        <taxon>Coelurosauria</taxon>
        <taxon>Aves</taxon>
        <taxon>Neognathae</taxon>
        <taxon>Neoaves</taxon>
        <taxon>Telluraves</taxon>
        <taxon>Australaves</taxon>
        <taxon>Passeriformes</taxon>
        <taxon>Passeroidea</taxon>
        <taxon>Estrildidae</taxon>
        <taxon>Estrildinae</taxon>
        <taxon>Lonchura</taxon>
    </lineage>
</organism>
<feature type="region of interest" description="Disordered" evidence="2">
    <location>
        <begin position="51"/>
        <end position="123"/>
    </location>
</feature>
<keyword evidence="1" id="KW-0175">Coiled coil</keyword>
<protein>
    <submittedName>
        <fullName evidence="4">Glutamine-rich protein 2</fullName>
    </submittedName>
</protein>
<feature type="compositionally biased region" description="Gly residues" evidence="2">
    <location>
        <begin position="71"/>
        <end position="81"/>
    </location>
</feature>
<accession>A0A218VAY6</accession>